<reference evidence="1" key="1">
    <citation type="submission" date="2024-01" db="EMBL/GenBank/DDBJ databases">
        <title>Complete genome sequence of Mycoplasma arginini type strain G 230.</title>
        <authorList>
            <person name="Spergser J."/>
        </authorList>
    </citation>
    <scope>NUCLEOTIDE SEQUENCE</scope>
    <source>
        <strain evidence="1">NCTC 10129</strain>
    </source>
</reference>
<accession>A0ABZ2ANA3</accession>
<evidence type="ECO:0000313" key="1">
    <source>
        <dbReference type="EMBL" id="WVN22237.1"/>
    </source>
</evidence>
<name>A0ABZ2ANA3_MYCAR</name>
<protein>
    <submittedName>
        <fullName evidence="1">Uncharacterized protein</fullName>
    </submittedName>
</protein>
<gene>
    <name evidence="1" type="ORF">V2E25_01400</name>
</gene>
<proteinExistence type="predicted"/>
<organism evidence="1 2">
    <name type="scientific">Mycoplasmopsis arginini</name>
    <name type="common">Mycoplasma arginini</name>
    <dbReference type="NCBI Taxonomy" id="2094"/>
    <lineage>
        <taxon>Bacteria</taxon>
        <taxon>Bacillati</taxon>
        <taxon>Mycoplasmatota</taxon>
        <taxon>Mycoplasmoidales</taxon>
        <taxon>Metamycoplasmataceae</taxon>
        <taxon>Mycoplasmopsis</taxon>
    </lineage>
</organism>
<sequence>MDKFFNNKSLKEKNWIYDGYAQTTNYIETFEKNAVSINNESKRRTYLTLIEDILWNIVDFDDELKIKVLDVLTRENDFGKLSAIYQITKELDENDLDDHSLAEDFYSENDIHHFSDVWYLMNEEVKAKGLDEIDQYLLQDLLEINGKADWVQINGYGRAYAIEDIEKEFNNWVISDLENLIKKSNYTLEDYLDHKEDKEDEKE</sequence>
<keyword evidence="2" id="KW-1185">Reference proteome</keyword>
<dbReference type="RefSeq" id="WP_129694569.1">
    <property type="nucleotide sequence ID" value="NZ_CP143577.1"/>
</dbReference>
<evidence type="ECO:0000313" key="2">
    <source>
        <dbReference type="Proteomes" id="UP001432074"/>
    </source>
</evidence>
<dbReference type="Proteomes" id="UP001432074">
    <property type="component" value="Chromosome"/>
</dbReference>
<dbReference type="NCBIfam" id="NF045879">
    <property type="entry name" value="ICE_Mbov_0392"/>
    <property type="match status" value="1"/>
</dbReference>
<dbReference type="EMBL" id="CP143577">
    <property type="protein sequence ID" value="WVN22237.1"/>
    <property type="molecule type" value="Genomic_DNA"/>
</dbReference>